<evidence type="ECO:0000313" key="4">
    <source>
        <dbReference type="EMBL" id="VAW80314.1"/>
    </source>
</evidence>
<keyword evidence="1" id="KW-0815">Transposition</keyword>
<sequence>MYGLDVSLGTLNAITDQLLAELKEWHDRPLESHYPIVWMDALHYKVKEDGRYGSKAIYTLLSLNLDGEKEILGLYLSENEGANDGLTVLTELQNRGVEDILIACIDGLTGFS</sequence>
<dbReference type="GO" id="GO:0006313">
    <property type="term" value="P:DNA transposition"/>
    <property type="evidence" value="ECO:0007669"/>
    <property type="project" value="InterPro"/>
</dbReference>
<protein>
    <submittedName>
        <fullName evidence="4">ISSod5, transposase</fullName>
    </submittedName>
</protein>
<dbReference type="GO" id="GO:0004803">
    <property type="term" value="F:transposase activity"/>
    <property type="evidence" value="ECO:0007669"/>
    <property type="project" value="InterPro"/>
</dbReference>
<dbReference type="Pfam" id="PF00872">
    <property type="entry name" value="Transposase_mut"/>
    <property type="match status" value="1"/>
</dbReference>
<evidence type="ECO:0000256" key="3">
    <source>
        <dbReference type="ARBA" id="ARBA00023172"/>
    </source>
</evidence>
<gene>
    <name evidence="4" type="ORF">MNBD_GAMMA12-2375</name>
</gene>
<name>A0A3B0ZG25_9ZZZZ</name>
<dbReference type="EMBL" id="UOFL01000196">
    <property type="protein sequence ID" value="VAW80314.1"/>
    <property type="molecule type" value="Genomic_DNA"/>
</dbReference>
<reference evidence="4" key="1">
    <citation type="submission" date="2018-06" db="EMBL/GenBank/DDBJ databases">
        <authorList>
            <person name="Zhirakovskaya E."/>
        </authorList>
    </citation>
    <scope>NUCLEOTIDE SEQUENCE</scope>
</reference>
<evidence type="ECO:0000256" key="2">
    <source>
        <dbReference type="ARBA" id="ARBA00023125"/>
    </source>
</evidence>
<dbReference type="GO" id="GO:0003677">
    <property type="term" value="F:DNA binding"/>
    <property type="evidence" value="ECO:0007669"/>
    <property type="project" value="UniProtKB-KW"/>
</dbReference>
<keyword evidence="3" id="KW-0233">DNA recombination</keyword>
<dbReference type="InterPro" id="IPR001207">
    <property type="entry name" value="Transposase_mutator"/>
</dbReference>
<organism evidence="4">
    <name type="scientific">hydrothermal vent metagenome</name>
    <dbReference type="NCBI Taxonomy" id="652676"/>
    <lineage>
        <taxon>unclassified sequences</taxon>
        <taxon>metagenomes</taxon>
        <taxon>ecological metagenomes</taxon>
    </lineage>
</organism>
<proteinExistence type="predicted"/>
<evidence type="ECO:0000256" key="1">
    <source>
        <dbReference type="ARBA" id="ARBA00022578"/>
    </source>
</evidence>
<dbReference type="AlphaFoldDB" id="A0A3B0ZG25"/>
<dbReference type="PANTHER" id="PTHR33217">
    <property type="entry name" value="TRANSPOSASE FOR INSERTION SEQUENCE ELEMENT IS1081"/>
    <property type="match status" value="1"/>
</dbReference>
<dbReference type="PANTHER" id="PTHR33217:SF8">
    <property type="entry name" value="MUTATOR FAMILY TRANSPOSASE"/>
    <property type="match status" value="1"/>
</dbReference>
<keyword evidence="2" id="KW-0238">DNA-binding</keyword>
<accession>A0A3B0ZG25</accession>